<sequence length="493" mass="51589">TLADGLHLSCDVVVVGSGAGGAAAAAALAESGLRVIVLEEGGAFEPGKQGPSVADAFRKLYVEKANRVMTGSGFMPLPGGRGLGGSTVINSAICFRAAPRIFARWRDEFGIDGLSDREVDAYYQEVETTLAVGITRPEIGRKHNEAFARGARALNLAGGWMPRNAPGCVGCGVCELGCPSGGKNSADRTFLPRALNHGADVLTGCRVARLTGHSTRVTGVTGEIHDPETRRPLGSFRVTADRVVLSAGSVATPILLQAHGLGGQHVGRHLSVHPGGWAAGVFDEVIDFWNGVPQGYYATLEPAAGVILETFTVAPGLGVAQFSGFGKEMAGWLPKLRHLAFCGAMVEDSESEGTVRAGMSGGAAVRYKMAPADVAKLKRGIFEIVRTYEASGAPEFVVGLASPVTVKSSNDAKAALDKHFQPTDFRLYASHPMGTCRMGPDRAKAVVDNDGQVHGTRGLYVADASLFPTPLGVNPQMTVMLMALRVARRIAAS</sequence>
<dbReference type="PANTHER" id="PTHR46056:SF12">
    <property type="entry name" value="LONG-CHAIN-ALCOHOL OXIDASE"/>
    <property type="match status" value="1"/>
</dbReference>
<feature type="binding site" evidence="8">
    <location>
        <begin position="475"/>
        <end position="476"/>
    </location>
    <ligand>
        <name>FAD</name>
        <dbReference type="ChEBI" id="CHEBI:57692"/>
    </ligand>
</feature>
<keyword evidence="3" id="KW-0479">Metal-binding</keyword>
<dbReference type="InterPro" id="IPR017900">
    <property type="entry name" value="4Fe4S_Fe_S_CS"/>
</dbReference>
<comment type="cofactor">
    <cofactor evidence="8">
        <name>FAD</name>
        <dbReference type="ChEBI" id="CHEBI:57692"/>
    </cofactor>
</comment>
<dbReference type="InterPro" id="IPR007867">
    <property type="entry name" value="GMC_OxRtase_C"/>
</dbReference>
<evidence type="ECO:0000256" key="4">
    <source>
        <dbReference type="ARBA" id="ARBA00022827"/>
    </source>
</evidence>
<keyword evidence="2" id="KW-0285">Flavoprotein</keyword>
<keyword evidence="6" id="KW-0408">Iron</keyword>
<keyword evidence="5" id="KW-0560">Oxidoreductase</keyword>
<dbReference type="GO" id="GO:0046872">
    <property type="term" value="F:metal ion binding"/>
    <property type="evidence" value="ECO:0007669"/>
    <property type="project" value="UniProtKB-KW"/>
</dbReference>
<dbReference type="SUPFAM" id="SSF51905">
    <property type="entry name" value="FAD/NAD(P)-binding domain"/>
    <property type="match status" value="1"/>
</dbReference>
<dbReference type="GO" id="GO:0016614">
    <property type="term" value="F:oxidoreductase activity, acting on CH-OH group of donors"/>
    <property type="evidence" value="ECO:0007669"/>
    <property type="project" value="InterPro"/>
</dbReference>
<dbReference type="PROSITE" id="PS00198">
    <property type="entry name" value="4FE4S_FER_1"/>
    <property type="match status" value="1"/>
</dbReference>
<dbReference type="Pfam" id="PF00732">
    <property type="entry name" value="GMC_oxred_N"/>
    <property type="match status" value="1"/>
</dbReference>
<reference evidence="10 11" key="1">
    <citation type="submission" date="2019-03" db="EMBL/GenBank/DDBJ databases">
        <title>Lake Tanganyika Metagenome-Assembled Genomes (MAGs).</title>
        <authorList>
            <person name="Tran P."/>
        </authorList>
    </citation>
    <scope>NUCLEOTIDE SEQUENCE [LARGE SCALE GENOMIC DNA]</scope>
    <source>
        <strain evidence="10">K_DeepCast_65m_m2_236</strain>
    </source>
</reference>
<comment type="caution">
    <text evidence="10">The sequence shown here is derived from an EMBL/GenBank/DDBJ whole genome shotgun (WGS) entry which is preliminary data.</text>
</comment>
<feature type="domain" description="4Fe-4S ferredoxin-type" evidence="9">
    <location>
        <begin position="160"/>
        <end position="188"/>
    </location>
</feature>
<evidence type="ECO:0000259" key="9">
    <source>
        <dbReference type="PROSITE" id="PS51379"/>
    </source>
</evidence>
<comment type="similarity">
    <text evidence="1">Belongs to the GMC oxidoreductase family.</text>
</comment>
<evidence type="ECO:0000256" key="2">
    <source>
        <dbReference type="ARBA" id="ARBA00022630"/>
    </source>
</evidence>
<dbReference type="PANTHER" id="PTHR46056">
    <property type="entry name" value="LONG-CHAIN-ALCOHOL OXIDASE"/>
    <property type="match status" value="1"/>
</dbReference>
<dbReference type="InterPro" id="IPR012132">
    <property type="entry name" value="GMC_OxRdtase"/>
</dbReference>
<dbReference type="Gene3D" id="3.50.50.60">
    <property type="entry name" value="FAD/NAD(P)-binding domain"/>
    <property type="match status" value="2"/>
</dbReference>
<dbReference type="Proteomes" id="UP000703893">
    <property type="component" value="Unassembled WGS sequence"/>
</dbReference>
<keyword evidence="4 8" id="KW-0274">FAD</keyword>
<gene>
    <name evidence="10" type="ORF">FJZ00_13860</name>
</gene>
<evidence type="ECO:0000256" key="8">
    <source>
        <dbReference type="PIRSR" id="PIRSR000137-2"/>
    </source>
</evidence>
<accession>A0A937X5F5</accession>
<evidence type="ECO:0000313" key="11">
    <source>
        <dbReference type="Proteomes" id="UP000703893"/>
    </source>
</evidence>
<feature type="non-terminal residue" evidence="10">
    <location>
        <position position="1"/>
    </location>
</feature>
<dbReference type="PIRSF" id="PIRSF000137">
    <property type="entry name" value="Alcohol_oxidase"/>
    <property type="match status" value="1"/>
</dbReference>
<dbReference type="Pfam" id="PF00890">
    <property type="entry name" value="FAD_binding_2"/>
    <property type="match status" value="1"/>
</dbReference>
<organism evidence="10 11">
    <name type="scientific">Candidatus Tanganyikabacteria bacterium</name>
    <dbReference type="NCBI Taxonomy" id="2961651"/>
    <lineage>
        <taxon>Bacteria</taxon>
        <taxon>Bacillati</taxon>
        <taxon>Candidatus Sericytochromatia</taxon>
        <taxon>Candidatus Tanganyikabacteria</taxon>
    </lineage>
</organism>
<evidence type="ECO:0000256" key="6">
    <source>
        <dbReference type="ARBA" id="ARBA00023004"/>
    </source>
</evidence>
<proteinExistence type="inferred from homology"/>
<dbReference type="AlphaFoldDB" id="A0A937X5F5"/>
<dbReference type="InterPro" id="IPR003953">
    <property type="entry name" value="FAD-dep_OxRdtase_2_FAD-bd"/>
</dbReference>
<dbReference type="PROSITE" id="PS51379">
    <property type="entry name" value="4FE4S_FER_2"/>
    <property type="match status" value="1"/>
</dbReference>
<feature type="binding site" evidence="8">
    <location>
        <position position="207"/>
    </location>
    <ligand>
        <name>FAD</name>
        <dbReference type="ChEBI" id="CHEBI:57692"/>
    </ligand>
</feature>
<name>A0A937X5F5_9BACT</name>
<keyword evidence="7" id="KW-0411">Iron-sulfur</keyword>
<dbReference type="EMBL" id="VGJX01000927">
    <property type="protein sequence ID" value="MBM3276234.1"/>
    <property type="molecule type" value="Genomic_DNA"/>
</dbReference>
<protein>
    <submittedName>
        <fullName evidence="10">GMC family oxidoreductase</fullName>
    </submittedName>
</protein>
<dbReference type="GO" id="GO:0051536">
    <property type="term" value="F:iron-sulfur cluster binding"/>
    <property type="evidence" value="ECO:0007669"/>
    <property type="project" value="UniProtKB-KW"/>
</dbReference>
<dbReference type="InterPro" id="IPR000172">
    <property type="entry name" value="GMC_OxRdtase_N"/>
</dbReference>
<evidence type="ECO:0000313" key="10">
    <source>
        <dbReference type="EMBL" id="MBM3276234.1"/>
    </source>
</evidence>
<dbReference type="InterPro" id="IPR036188">
    <property type="entry name" value="FAD/NAD-bd_sf"/>
</dbReference>
<dbReference type="Pfam" id="PF05199">
    <property type="entry name" value="GMC_oxred_C"/>
    <property type="match status" value="1"/>
</dbReference>
<evidence type="ECO:0000256" key="7">
    <source>
        <dbReference type="ARBA" id="ARBA00023014"/>
    </source>
</evidence>
<evidence type="ECO:0000256" key="1">
    <source>
        <dbReference type="ARBA" id="ARBA00010790"/>
    </source>
</evidence>
<dbReference type="InterPro" id="IPR017896">
    <property type="entry name" value="4Fe4S_Fe-S-bd"/>
</dbReference>
<dbReference type="Gene3D" id="3.30.410.10">
    <property type="entry name" value="Cholesterol Oxidase, domain 2"/>
    <property type="match status" value="1"/>
</dbReference>
<evidence type="ECO:0000256" key="5">
    <source>
        <dbReference type="ARBA" id="ARBA00023002"/>
    </source>
</evidence>
<dbReference type="GO" id="GO:0050660">
    <property type="term" value="F:flavin adenine dinucleotide binding"/>
    <property type="evidence" value="ECO:0007669"/>
    <property type="project" value="InterPro"/>
</dbReference>
<evidence type="ECO:0000256" key="3">
    <source>
        <dbReference type="ARBA" id="ARBA00022723"/>
    </source>
</evidence>